<dbReference type="GeneID" id="113498737"/>
<accession>A0A7E5W236</accession>
<feature type="transmembrane region" description="Helical" evidence="6">
    <location>
        <begin position="690"/>
        <end position="714"/>
    </location>
</feature>
<keyword evidence="4 6" id="KW-1133">Transmembrane helix</keyword>
<dbReference type="KEGG" id="tnl:113498737"/>
<feature type="transmembrane region" description="Helical" evidence="6">
    <location>
        <begin position="734"/>
        <end position="752"/>
    </location>
</feature>
<feature type="transmembrane region" description="Helical" evidence="6">
    <location>
        <begin position="522"/>
        <end position="541"/>
    </location>
</feature>
<proteinExistence type="predicted"/>
<keyword evidence="3 6" id="KW-0812">Transmembrane</keyword>
<dbReference type="OrthoDB" id="442352at2759"/>
<dbReference type="GO" id="GO:0055085">
    <property type="term" value="P:transmembrane transport"/>
    <property type="evidence" value="ECO:0007669"/>
    <property type="project" value="InterPro"/>
</dbReference>
<sequence length="852" mass="94504">MDNHKDFTSSSTISFIESSTEDKCSRGRRRSFFKRNGMLKITHSSSDADISTIEYERDLTPGSLEIWVDLPDEIKYDPLLAAFKQRYEQQHGNIEAPDVPNEGDRTIFDKKHDVEAKREELDPLRDATTRIMEPMHADDDTKLKSGKKKKIDNVLRSIKLFGLVSCWVLLTVSLLLNMERSEVVLHTAVQAGNIKEYELPSTNDRVKVLITLTGPFAPLVSNNSDNILNVWLHRSVGDSLVDFQQNSSKWQIVLQPEDVLDFSPSSMESKILDLKDNSPILFSNGNPDRNFTNTLDFTSNDEITKWDDIGINGTKVTLRMSTSGSSTVPLTVSYQMNPIDEEEGIIYATILLITLYVLIIFEIVNRTLAALLASSLAVAVLALGGARPTLPELVSWLDVETLLLLFSMMLLVAILAETGLFDYLAVLAFEVTGGRTWPLINCLCFFTAFFSTFLDNVTTVLLMTPVTIRLCEVTQLNPVPVLMSMVIFSNVGGAATPVGDPPNVIIATHPAIVKENINFTNFTMHMGVGILMVGVQTYFQLRYIFRDINKLRHTVPRDILELRQEIAVWRRAAASLSSYSRDEDIVRRALEKKVEKLNVALSRREAGGGASRNDPMFCSTLAQMKQKYRIRDKALLIKSAICVSFVVIVFFLHAIPELQRLSLGWTALLGALLLLLLAERDDLEPILARVEWSTLLFFAALFVLMEALSKLGLITWIGRMTENIILQVGEESRLAVAIMLILWVSGIASAFVDNIPLSSMMVRVAAALGGGGGALLLPLAPLAWALSFGACLGGNGTLIGASANVVCAGVAEQHGYRFTFLEFLKVGFPIMIGNLIVASLYLLFCHCFLELH</sequence>
<keyword evidence="8" id="KW-1185">Reference proteome</keyword>
<feature type="transmembrane region" description="Helical" evidence="6">
    <location>
        <begin position="157"/>
        <end position="176"/>
    </location>
</feature>
<dbReference type="CDD" id="cd01116">
    <property type="entry name" value="P_permease"/>
    <property type="match status" value="1"/>
</dbReference>
<evidence type="ECO:0000313" key="9">
    <source>
        <dbReference type="RefSeq" id="XP_026734674.1"/>
    </source>
</evidence>
<dbReference type="GO" id="GO:0016020">
    <property type="term" value="C:membrane"/>
    <property type="evidence" value="ECO:0007669"/>
    <property type="project" value="UniProtKB-SubCell"/>
</dbReference>
<dbReference type="AlphaFoldDB" id="A0A7E5W236"/>
<feature type="transmembrane region" description="Helical" evidence="6">
    <location>
        <begin position="764"/>
        <end position="786"/>
    </location>
</feature>
<feature type="transmembrane region" description="Helical" evidence="6">
    <location>
        <begin position="368"/>
        <end position="390"/>
    </location>
</feature>
<name>A0A7E5W236_TRINI</name>
<keyword evidence="5 6" id="KW-0472">Membrane</keyword>
<keyword evidence="2" id="KW-0813">Transport</keyword>
<dbReference type="PANTHER" id="PTHR43568:SF1">
    <property type="entry name" value="P PROTEIN"/>
    <property type="match status" value="1"/>
</dbReference>
<evidence type="ECO:0000313" key="8">
    <source>
        <dbReference type="Proteomes" id="UP000322000"/>
    </source>
</evidence>
<feature type="transmembrane region" description="Helical" evidence="6">
    <location>
        <begin position="661"/>
        <end position="678"/>
    </location>
</feature>
<dbReference type="FunCoup" id="A0A7E5W236">
    <property type="interactions" value="2"/>
</dbReference>
<dbReference type="PANTHER" id="PTHR43568">
    <property type="entry name" value="P PROTEIN"/>
    <property type="match status" value="1"/>
</dbReference>
<evidence type="ECO:0000256" key="6">
    <source>
        <dbReference type="SAM" id="Phobius"/>
    </source>
</evidence>
<dbReference type="InterPro" id="IPR004680">
    <property type="entry name" value="Cit_transptr-like_dom"/>
</dbReference>
<feature type="transmembrane region" description="Helical" evidence="6">
    <location>
        <begin position="344"/>
        <end position="361"/>
    </location>
</feature>
<evidence type="ECO:0000256" key="3">
    <source>
        <dbReference type="ARBA" id="ARBA00022692"/>
    </source>
</evidence>
<feature type="transmembrane region" description="Helical" evidence="6">
    <location>
        <begin position="402"/>
        <end position="424"/>
    </location>
</feature>
<organism evidence="8 9">
    <name type="scientific">Trichoplusia ni</name>
    <name type="common">Cabbage looper</name>
    <dbReference type="NCBI Taxonomy" id="7111"/>
    <lineage>
        <taxon>Eukaryota</taxon>
        <taxon>Metazoa</taxon>
        <taxon>Ecdysozoa</taxon>
        <taxon>Arthropoda</taxon>
        <taxon>Hexapoda</taxon>
        <taxon>Insecta</taxon>
        <taxon>Pterygota</taxon>
        <taxon>Neoptera</taxon>
        <taxon>Endopterygota</taxon>
        <taxon>Lepidoptera</taxon>
        <taxon>Glossata</taxon>
        <taxon>Ditrysia</taxon>
        <taxon>Noctuoidea</taxon>
        <taxon>Noctuidae</taxon>
        <taxon>Plusiinae</taxon>
        <taxon>Trichoplusia</taxon>
    </lineage>
</organism>
<feature type="domain" description="Citrate transporter-like" evidence="7">
    <location>
        <begin position="356"/>
        <end position="789"/>
    </location>
</feature>
<feature type="transmembrane region" description="Helical" evidence="6">
    <location>
        <begin position="826"/>
        <end position="849"/>
    </location>
</feature>
<gene>
    <name evidence="9" type="primary">LOC113498737</name>
</gene>
<feature type="transmembrane region" description="Helical" evidence="6">
    <location>
        <begin position="436"/>
        <end position="454"/>
    </location>
</feature>
<feature type="transmembrane region" description="Helical" evidence="6">
    <location>
        <begin position="635"/>
        <end position="655"/>
    </location>
</feature>
<evidence type="ECO:0000256" key="1">
    <source>
        <dbReference type="ARBA" id="ARBA00004141"/>
    </source>
</evidence>
<dbReference type="Proteomes" id="UP000322000">
    <property type="component" value="Chromosome 11"/>
</dbReference>
<dbReference type="InterPro" id="IPR051475">
    <property type="entry name" value="Diverse_Ion_Transporter"/>
</dbReference>
<dbReference type="Pfam" id="PF03600">
    <property type="entry name" value="CitMHS"/>
    <property type="match status" value="1"/>
</dbReference>
<evidence type="ECO:0000256" key="5">
    <source>
        <dbReference type="ARBA" id="ARBA00023136"/>
    </source>
</evidence>
<evidence type="ECO:0000256" key="4">
    <source>
        <dbReference type="ARBA" id="ARBA00022989"/>
    </source>
</evidence>
<protein>
    <submittedName>
        <fullName evidence="9">P protein-like isoform X1</fullName>
    </submittedName>
</protein>
<dbReference type="RefSeq" id="XP_026734674.1">
    <property type="nucleotide sequence ID" value="XM_026878873.1"/>
</dbReference>
<evidence type="ECO:0000256" key="2">
    <source>
        <dbReference type="ARBA" id="ARBA00022448"/>
    </source>
</evidence>
<evidence type="ECO:0000259" key="7">
    <source>
        <dbReference type="Pfam" id="PF03600"/>
    </source>
</evidence>
<reference evidence="9" key="1">
    <citation type="submission" date="2025-08" db="UniProtKB">
        <authorList>
            <consortium name="RefSeq"/>
        </authorList>
    </citation>
    <scope>IDENTIFICATION</scope>
</reference>
<dbReference type="InParanoid" id="A0A7E5W236"/>
<comment type="subcellular location">
    <subcellularLocation>
        <location evidence="1">Membrane</location>
        <topology evidence="1">Multi-pass membrane protein</topology>
    </subcellularLocation>
</comment>